<evidence type="ECO:0000313" key="1">
    <source>
        <dbReference type="EMBL" id="KAI4320434.1"/>
    </source>
</evidence>
<protein>
    <submittedName>
        <fullName evidence="1">Uncharacterized protein</fullName>
    </submittedName>
</protein>
<comment type="caution">
    <text evidence="1">The sequence shown here is derived from an EMBL/GenBank/DDBJ whole genome shotgun (WGS) entry which is preliminary data.</text>
</comment>
<reference evidence="2" key="1">
    <citation type="journal article" date="2023" name="Front. Plant Sci.">
        <title>Chromosomal-level genome assembly of Melastoma candidum provides insights into trichome evolution.</title>
        <authorList>
            <person name="Zhong Y."/>
            <person name="Wu W."/>
            <person name="Sun C."/>
            <person name="Zou P."/>
            <person name="Liu Y."/>
            <person name="Dai S."/>
            <person name="Zhou R."/>
        </authorList>
    </citation>
    <scope>NUCLEOTIDE SEQUENCE [LARGE SCALE GENOMIC DNA]</scope>
</reference>
<proteinExistence type="predicted"/>
<keyword evidence="2" id="KW-1185">Reference proteome</keyword>
<dbReference type="EMBL" id="CM042889">
    <property type="protein sequence ID" value="KAI4320434.1"/>
    <property type="molecule type" value="Genomic_DNA"/>
</dbReference>
<sequence length="66" mass="7500">MSNTLILGIQLLNAMYGNGATSVLLEIVFLQSIAWYNLLFFLFELDTNESSHDDANRSFRCRPEEG</sequence>
<name>A0ACB9MAK8_9MYRT</name>
<evidence type="ECO:0000313" key="2">
    <source>
        <dbReference type="Proteomes" id="UP001057402"/>
    </source>
</evidence>
<dbReference type="Proteomes" id="UP001057402">
    <property type="component" value="Chromosome 10"/>
</dbReference>
<organism evidence="1 2">
    <name type="scientific">Melastoma candidum</name>
    <dbReference type="NCBI Taxonomy" id="119954"/>
    <lineage>
        <taxon>Eukaryota</taxon>
        <taxon>Viridiplantae</taxon>
        <taxon>Streptophyta</taxon>
        <taxon>Embryophyta</taxon>
        <taxon>Tracheophyta</taxon>
        <taxon>Spermatophyta</taxon>
        <taxon>Magnoliopsida</taxon>
        <taxon>eudicotyledons</taxon>
        <taxon>Gunneridae</taxon>
        <taxon>Pentapetalae</taxon>
        <taxon>rosids</taxon>
        <taxon>malvids</taxon>
        <taxon>Myrtales</taxon>
        <taxon>Melastomataceae</taxon>
        <taxon>Melastomatoideae</taxon>
        <taxon>Melastomateae</taxon>
        <taxon>Melastoma</taxon>
    </lineage>
</organism>
<accession>A0ACB9MAK8</accession>
<gene>
    <name evidence="1" type="ORF">MLD38_033916</name>
</gene>